<keyword evidence="15" id="KW-0917">Virion maturation</keyword>
<dbReference type="Pfam" id="PF22936">
    <property type="entry name" value="Pol_BBD"/>
    <property type="match status" value="1"/>
</dbReference>
<dbReference type="PANTHER" id="PTHR42648">
    <property type="entry name" value="TRANSPOSASE, PUTATIVE-RELATED"/>
    <property type="match status" value="1"/>
</dbReference>
<evidence type="ECO:0000256" key="11">
    <source>
        <dbReference type="ARBA" id="ARBA00022842"/>
    </source>
</evidence>
<dbReference type="Pfam" id="PF07727">
    <property type="entry name" value="RVT_2"/>
    <property type="match status" value="1"/>
</dbReference>
<keyword evidence="12" id="KW-0229">DNA integration</keyword>
<keyword evidence="14" id="KW-0239">DNA-directed DNA polymerase</keyword>
<protein>
    <submittedName>
        <fullName evidence="21">Retrovirus-related Pol polyprotein from transposon TNT 1-94</fullName>
    </submittedName>
</protein>
<dbReference type="Pfam" id="PF13976">
    <property type="entry name" value="gag_pre-integrs"/>
    <property type="match status" value="1"/>
</dbReference>
<keyword evidence="5" id="KW-0479">Metal-binding</keyword>
<keyword evidence="8" id="KW-0255">Endonuclease</keyword>
<feature type="domain" description="Integrase catalytic" evidence="20">
    <location>
        <begin position="308"/>
        <end position="486"/>
    </location>
</feature>
<dbReference type="GO" id="GO:0006310">
    <property type="term" value="P:DNA recombination"/>
    <property type="evidence" value="ECO:0007669"/>
    <property type="project" value="UniProtKB-KW"/>
</dbReference>
<evidence type="ECO:0000256" key="15">
    <source>
        <dbReference type="ARBA" id="ARBA00023113"/>
    </source>
</evidence>
<dbReference type="GO" id="GO:0006508">
    <property type="term" value="P:proteolysis"/>
    <property type="evidence" value="ECO:0007669"/>
    <property type="project" value="UniProtKB-KW"/>
</dbReference>
<dbReference type="Gene3D" id="3.30.420.10">
    <property type="entry name" value="Ribonuclease H-like superfamily/Ribonuclease H"/>
    <property type="match status" value="1"/>
</dbReference>
<dbReference type="GO" id="GO:0003964">
    <property type="term" value="F:RNA-directed DNA polymerase activity"/>
    <property type="evidence" value="ECO:0007669"/>
    <property type="project" value="UniProtKB-KW"/>
</dbReference>
<keyword evidence="14" id="KW-0808">Transferase</keyword>
<dbReference type="InterPro" id="IPR054722">
    <property type="entry name" value="PolX-like_BBD"/>
</dbReference>
<dbReference type="GO" id="GO:0015074">
    <property type="term" value="P:DNA integration"/>
    <property type="evidence" value="ECO:0007669"/>
    <property type="project" value="UniProtKB-KW"/>
</dbReference>
<evidence type="ECO:0000259" key="19">
    <source>
        <dbReference type="PROSITE" id="PS50158"/>
    </source>
</evidence>
<evidence type="ECO:0000256" key="18">
    <source>
        <dbReference type="PROSITE-ProRule" id="PRU00047"/>
    </source>
</evidence>
<dbReference type="Pfam" id="PF00665">
    <property type="entry name" value="rve"/>
    <property type="match status" value="1"/>
</dbReference>
<evidence type="ECO:0000256" key="4">
    <source>
        <dbReference type="ARBA" id="ARBA00022722"/>
    </source>
</evidence>
<feature type="domain" description="CCHC-type" evidence="19">
    <location>
        <begin position="93"/>
        <end position="108"/>
    </location>
</feature>
<accession>W8AXM4</accession>
<keyword evidence="4" id="KW-0540">Nuclease</keyword>
<reference evidence="21" key="2">
    <citation type="journal article" date="2014" name="BMC Genomics">
        <title>A genomic perspective to assessing quality of mass-reared SIT flies used in Mediterranean fruit fly (Ceratitis capitata) eradication in California.</title>
        <authorList>
            <person name="Calla B."/>
            <person name="Hall B."/>
            <person name="Hou S."/>
            <person name="Geib S.M."/>
        </authorList>
    </citation>
    <scope>NUCLEOTIDE SEQUENCE</scope>
</reference>
<evidence type="ECO:0000256" key="8">
    <source>
        <dbReference type="ARBA" id="ARBA00022759"/>
    </source>
</evidence>
<dbReference type="GO" id="GO:0003676">
    <property type="term" value="F:nucleic acid binding"/>
    <property type="evidence" value="ECO:0007669"/>
    <property type="project" value="InterPro"/>
</dbReference>
<evidence type="ECO:0000256" key="14">
    <source>
        <dbReference type="ARBA" id="ARBA00022932"/>
    </source>
</evidence>
<dbReference type="InterPro" id="IPR039537">
    <property type="entry name" value="Retrotran_Ty1/copia-like"/>
</dbReference>
<evidence type="ECO:0000256" key="10">
    <source>
        <dbReference type="ARBA" id="ARBA00022840"/>
    </source>
</evidence>
<keyword evidence="6" id="KW-0547">Nucleotide-binding</keyword>
<dbReference type="SMART" id="SM00343">
    <property type="entry name" value="ZnF_C2HC"/>
    <property type="match status" value="1"/>
</dbReference>
<dbReference type="InterPro" id="IPR025724">
    <property type="entry name" value="GAG-pre-integrase_dom"/>
</dbReference>
<evidence type="ECO:0000256" key="5">
    <source>
        <dbReference type="ARBA" id="ARBA00022723"/>
    </source>
</evidence>
<dbReference type="InterPro" id="IPR012337">
    <property type="entry name" value="RNaseH-like_sf"/>
</dbReference>
<keyword evidence="18" id="KW-0863">Zinc-finger</keyword>
<dbReference type="OrthoDB" id="411615at2759"/>
<dbReference type="GO" id="GO:0008270">
    <property type="term" value="F:zinc ion binding"/>
    <property type="evidence" value="ECO:0007669"/>
    <property type="project" value="UniProtKB-KW"/>
</dbReference>
<evidence type="ECO:0000256" key="9">
    <source>
        <dbReference type="ARBA" id="ARBA00022801"/>
    </source>
</evidence>
<evidence type="ECO:0000256" key="16">
    <source>
        <dbReference type="ARBA" id="ARBA00023172"/>
    </source>
</evidence>
<dbReference type="PANTHER" id="PTHR42648:SF11">
    <property type="entry name" value="TRANSPOSON TY4-P GAG-POL POLYPROTEIN"/>
    <property type="match status" value="1"/>
</dbReference>
<keyword evidence="16" id="KW-0233">DNA recombination</keyword>
<sequence length="1186" mass="134615">MCQKIYSAYYCYAVCRKRWRDFIVAIESRDTLPSIDQLKVKILEEELRRGERKEESVFAANQFKGKQVGVRDKRNIKSSCSESGEIKLRKNIKCYACGRRGHVRAECRMNGNRTSSVVLGLTNKRSFSSDVWILDSGASSHMCRDENLFSKILEREQRLILASGESVNAKGIGNVIVKSKHSDITLSDVLYVPNLHSNFLSVSKIMRNGHTVQFRKHEACVKSQDDKIVFTARIDGGIFCANFLKRIKTDYVNSTIENKQTGLELWHRRYGHINNSDLYKLCDKNMVRGLNVEKLNSFQCVTCAVCKISATPFRNYSNVNSKCVLEVVHSDICGPMRISSQGGSRYFITFIDDFTRYAETQFLSQKSQAFTAFVDFITRVEKQTDHKLKCFRSDNGLEYVNANFCNFFKRHGIVHQKTVSYTPQQNGIAERANRTLVEMARCMLETSNLPQSLWSEAVNTATYIRNRSPTKVLNNKTPYECWFGYKPSVAHFRIFGCAAVALDKRRNRSKFEPKGTEFGFVGYASNTKGYRLYNKQSKTITIARDVIFFENIFSSRDYDGENASQTFYTYIMPSGNKTEARISLERMGNENDGRAVNSTTAERVGVSSSSENAVVDLESRASAGATTFARNINECSDERETLQLEWSSDEAVEVVAGKRKRGRPKFNRTGKPGRPTKVYVTEQPVGSEMLNGIIANPVTVTEALESENGTQWRNAMQTEHDALMKNGTWELVDCPQGKNVIGCRWVFTTKYNSDGTIDKHKARLVAQGCGQRRFEDFFETYAPVARHSAIRLILALGAKHKLLINHIDVVAAYLHGELADDIYMRQPQMFVNTKFLERVCKLKKSIYGLKQAGRDWNNKIDVILSQIGFTRCKTDSCLYTLIRGGEFNIILIYVDDILLACSLESTMRVIITKLCAEVEAVDRGPVKFYLGMEIERDGIRGDICIHQNRYTSELLERWKMSECKAATTPSAAGLVLQKCDNSSCKGDNVKSYQSLVGSLTYLAVISRPDISHIVSKLAQFHAHPHSEHFSAAKHVLRYLKANTKGMIRYKFNNNSLVCFTDADWGSEPTDRKSYSGYVLFFGGGPIAWESKKQHVVSLSSMEAEYIAMCQGAKEISFHRSLLKEMKFDVYVERATTMFCDNQGAQFLAQNPIANKRSKHIDIKYHYIRDKNLLNEIAIRYIPSSKT</sequence>
<evidence type="ECO:0000256" key="1">
    <source>
        <dbReference type="ARBA" id="ARBA00002180"/>
    </source>
</evidence>
<keyword evidence="11" id="KW-0460">Magnesium</keyword>
<dbReference type="PROSITE" id="PS50994">
    <property type="entry name" value="INTEGRASE"/>
    <property type="match status" value="1"/>
</dbReference>
<keyword evidence="18" id="KW-0862">Zinc</keyword>
<evidence type="ECO:0000259" key="20">
    <source>
        <dbReference type="PROSITE" id="PS50994"/>
    </source>
</evidence>
<dbReference type="GO" id="GO:0042575">
    <property type="term" value="C:DNA polymerase complex"/>
    <property type="evidence" value="ECO:0007669"/>
    <property type="project" value="UniProtKB-ARBA"/>
</dbReference>
<dbReference type="SUPFAM" id="SSF56672">
    <property type="entry name" value="DNA/RNA polymerases"/>
    <property type="match status" value="1"/>
</dbReference>
<dbReference type="GO" id="GO:0003887">
    <property type="term" value="F:DNA-directed DNA polymerase activity"/>
    <property type="evidence" value="ECO:0007669"/>
    <property type="project" value="UniProtKB-KW"/>
</dbReference>
<evidence type="ECO:0000256" key="6">
    <source>
        <dbReference type="ARBA" id="ARBA00022741"/>
    </source>
</evidence>
<keyword evidence="3" id="KW-0645">Protease</keyword>
<evidence type="ECO:0000256" key="12">
    <source>
        <dbReference type="ARBA" id="ARBA00022908"/>
    </source>
</evidence>
<keyword evidence="2" id="KW-1188">Viral release from host cell</keyword>
<keyword evidence="17" id="KW-0511">Multifunctional enzyme</keyword>
<dbReference type="AlphaFoldDB" id="W8AXM4"/>
<keyword evidence="9" id="KW-0378">Hydrolase</keyword>
<dbReference type="InterPro" id="IPR057670">
    <property type="entry name" value="SH3_retrovirus"/>
</dbReference>
<dbReference type="Pfam" id="PF25597">
    <property type="entry name" value="SH3_retrovirus"/>
    <property type="match status" value="1"/>
</dbReference>
<evidence type="ECO:0000313" key="21">
    <source>
        <dbReference type="EMBL" id="JAB93725.1"/>
    </source>
</evidence>
<evidence type="ECO:0000256" key="13">
    <source>
        <dbReference type="ARBA" id="ARBA00022918"/>
    </source>
</evidence>
<dbReference type="GO" id="GO:0005524">
    <property type="term" value="F:ATP binding"/>
    <property type="evidence" value="ECO:0007669"/>
    <property type="project" value="UniProtKB-KW"/>
</dbReference>
<reference evidence="21" key="1">
    <citation type="submission" date="2013-07" db="EMBL/GenBank/DDBJ databases">
        <authorList>
            <person name="Geib S."/>
        </authorList>
    </citation>
    <scope>NUCLEOTIDE SEQUENCE</scope>
</reference>
<proteinExistence type="evidence at transcript level"/>
<keyword evidence="14" id="KW-0548">Nucleotidyltransferase</keyword>
<dbReference type="InterPro" id="IPR043502">
    <property type="entry name" value="DNA/RNA_pol_sf"/>
</dbReference>
<dbReference type="InterPro" id="IPR001584">
    <property type="entry name" value="Integrase_cat-core"/>
</dbReference>
<dbReference type="EMBL" id="GAMC01012830">
    <property type="protein sequence ID" value="JAB93725.1"/>
    <property type="molecule type" value="mRNA"/>
</dbReference>
<dbReference type="GO" id="GO:0004190">
    <property type="term" value="F:aspartic-type endopeptidase activity"/>
    <property type="evidence" value="ECO:0007669"/>
    <property type="project" value="UniProtKB-KW"/>
</dbReference>
<keyword evidence="13" id="KW-0695">RNA-directed DNA polymerase</keyword>
<name>W8AXM4_CERCA</name>
<dbReference type="InterPro" id="IPR001878">
    <property type="entry name" value="Znf_CCHC"/>
</dbReference>
<feature type="non-terminal residue" evidence="21">
    <location>
        <position position="1186"/>
    </location>
</feature>
<dbReference type="InterPro" id="IPR036397">
    <property type="entry name" value="RNaseH_sf"/>
</dbReference>
<comment type="function">
    <text evidence="1">The aspartyl protease (PR) mediates the proteolytic cleavages of the Gag and Gag-Pol polyproteins after assembly of the VLP.</text>
</comment>
<gene>
    <name evidence="21" type="primary">POLX</name>
</gene>
<dbReference type="SUPFAM" id="SSF53098">
    <property type="entry name" value="Ribonuclease H-like"/>
    <property type="match status" value="1"/>
</dbReference>
<organism evidence="21">
    <name type="scientific">Ceratitis capitata</name>
    <name type="common">Mediterranean fruit fly</name>
    <name type="synonym">Tephritis capitata</name>
    <dbReference type="NCBI Taxonomy" id="7213"/>
    <lineage>
        <taxon>Eukaryota</taxon>
        <taxon>Metazoa</taxon>
        <taxon>Ecdysozoa</taxon>
        <taxon>Arthropoda</taxon>
        <taxon>Hexapoda</taxon>
        <taxon>Insecta</taxon>
        <taxon>Pterygota</taxon>
        <taxon>Neoptera</taxon>
        <taxon>Endopterygota</taxon>
        <taxon>Diptera</taxon>
        <taxon>Brachycera</taxon>
        <taxon>Muscomorpha</taxon>
        <taxon>Tephritoidea</taxon>
        <taxon>Tephritidae</taxon>
        <taxon>Ceratitis</taxon>
        <taxon>Ceratitis</taxon>
    </lineage>
</organism>
<keyword evidence="7" id="KW-0064">Aspartyl protease</keyword>
<dbReference type="PROSITE" id="PS50158">
    <property type="entry name" value="ZF_CCHC"/>
    <property type="match status" value="1"/>
</dbReference>
<evidence type="ECO:0000256" key="3">
    <source>
        <dbReference type="ARBA" id="ARBA00022670"/>
    </source>
</evidence>
<dbReference type="InterPro" id="IPR013103">
    <property type="entry name" value="RVT_2"/>
</dbReference>
<keyword evidence="10" id="KW-0067">ATP-binding</keyword>
<dbReference type="GO" id="GO:0004519">
    <property type="term" value="F:endonuclease activity"/>
    <property type="evidence" value="ECO:0007669"/>
    <property type="project" value="UniProtKB-KW"/>
</dbReference>
<dbReference type="CDD" id="cd09272">
    <property type="entry name" value="RNase_HI_RT_Ty1"/>
    <property type="match status" value="1"/>
</dbReference>
<evidence type="ECO:0000256" key="7">
    <source>
        <dbReference type="ARBA" id="ARBA00022750"/>
    </source>
</evidence>
<evidence type="ECO:0000256" key="17">
    <source>
        <dbReference type="ARBA" id="ARBA00023268"/>
    </source>
</evidence>
<evidence type="ECO:0000256" key="2">
    <source>
        <dbReference type="ARBA" id="ARBA00022612"/>
    </source>
</evidence>